<evidence type="ECO:0000313" key="1">
    <source>
        <dbReference type="EMBL" id="THG27947.1"/>
    </source>
</evidence>
<protein>
    <submittedName>
        <fullName evidence="1">Uncharacterized protein</fullName>
    </submittedName>
</protein>
<organism evidence="1 2">
    <name type="scientific">Bifidobacterium pseudolongum</name>
    <dbReference type="NCBI Taxonomy" id="1694"/>
    <lineage>
        <taxon>Bacteria</taxon>
        <taxon>Bacillati</taxon>
        <taxon>Actinomycetota</taxon>
        <taxon>Actinomycetes</taxon>
        <taxon>Bifidobacteriales</taxon>
        <taxon>Bifidobacteriaceae</taxon>
        <taxon>Bifidobacterium</taxon>
    </lineage>
</organism>
<evidence type="ECO:0000313" key="2">
    <source>
        <dbReference type="Proteomes" id="UP000306798"/>
    </source>
</evidence>
<sequence>MDTEFGATQIMVTIPYEGEQAEGAPTDMGQVLHTTYDALAAWGELLGSQSPGQTIQIMLDSATTPEQVDEDGRNPWTIAYEALDAALSDTAAPTMVLTADEASLNDPLTAAQQRTLSALGATTTTRPARARSKRSTATSVAAMFDMAIAEDSTAAAALNQAQEQFYQQFMPEERNNNER</sequence>
<dbReference type="EMBL" id="SSTF01000001">
    <property type="protein sequence ID" value="THG27947.1"/>
    <property type="molecule type" value="Genomic_DNA"/>
</dbReference>
<reference evidence="1 2" key="1">
    <citation type="submission" date="2019-04" db="EMBL/GenBank/DDBJ databases">
        <title>Microbes associate with the intestines of laboratory mice.</title>
        <authorList>
            <person name="Navarre W."/>
            <person name="Wong E."/>
            <person name="Huang K.C."/>
            <person name="Tropini C."/>
            <person name="Ng K."/>
            <person name="Yu B."/>
        </authorList>
    </citation>
    <scope>NUCLEOTIDE SEQUENCE [LARGE SCALE GENOMIC DNA]</scope>
    <source>
        <strain evidence="1 2">NM87_A27A</strain>
    </source>
</reference>
<gene>
    <name evidence="1" type="ORF">E5991_00395</name>
</gene>
<dbReference type="RefSeq" id="WP_095507842.1">
    <property type="nucleotide sequence ID" value="NZ_CP022544.1"/>
</dbReference>
<dbReference type="Proteomes" id="UP000306798">
    <property type="component" value="Unassembled WGS sequence"/>
</dbReference>
<proteinExistence type="predicted"/>
<comment type="caution">
    <text evidence="1">The sequence shown here is derived from an EMBL/GenBank/DDBJ whole genome shotgun (WGS) entry which is preliminary data.</text>
</comment>
<name>A0A248X806_9BIFI</name>
<accession>A0A248X806</accession>
<dbReference type="AlphaFoldDB" id="A0A248X806"/>